<dbReference type="SUPFAM" id="SSF48452">
    <property type="entry name" value="TPR-like"/>
    <property type="match status" value="1"/>
</dbReference>
<sequence>MAVLNASRCVHGPYEIETLKSWAVELNPNGAPCFMMLGDSLRYTGRNEEAITAYKKAIRLNPFPPSTFLYALARSYFFTGQYEEGIATSRQAIQRAPNSIPSYLSLAVNLVASGRDEEARAEVAEILRLNPKFS</sequence>
<evidence type="ECO:0000256" key="2">
    <source>
        <dbReference type="ARBA" id="ARBA00022803"/>
    </source>
</evidence>
<dbReference type="PANTHER" id="PTHR44943:SF8">
    <property type="entry name" value="TPR REPEAT-CONTAINING PROTEIN MJ0263"/>
    <property type="match status" value="1"/>
</dbReference>
<dbReference type="PROSITE" id="PS50005">
    <property type="entry name" value="TPR"/>
    <property type="match status" value="2"/>
</dbReference>
<dbReference type="EMBL" id="LAZR01033490">
    <property type="protein sequence ID" value="KKL47931.1"/>
    <property type="molecule type" value="Genomic_DNA"/>
</dbReference>
<feature type="non-terminal residue" evidence="3">
    <location>
        <position position="134"/>
    </location>
</feature>
<protein>
    <submittedName>
        <fullName evidence="3">Uncharacterized protein</fullName>
    </submittedName>
</protein>
<keyword evidence="2" id="KW-0802">TPR repeat</keyword>
<accession>A0A0F9D2F6</accession>
<dbReference type="InterPro" id="IPR051685">
    <property type="entry name" value="Ycf3/AcsC/BcsC/TPR_MFPF"/>
</dbReference>
<dbReference type="Pfam" id="PF13432">
    <property type="entry name" value="TPR_16"/>
    <property type="match status" value="1"/>
</dbReference>
<dbReference type="SMART" id="SM00028">
    <property type="entry name" value="TPR"/>
    <property type="match status" value="3"/>
</dbReference>
<name>A0A0F9D2F6_9ZZZZ</name>
<reference evidence="3" key="1">
    <citation type="journal article" date="2015" name="Nature">
        <title>Complex archaea that bridge the gap between prokaryotes and eukaryotes.</title>
        <authorList>
            <person name="Spang A."/>
            <person name="Saw J.H."/>
            <person name="Jorgensen S.L."/>
            <person name="Zaremba-Niedzwiedzka K."/>
            <person name="Martijn J."/>
            <person name="Lind A.E."/>
            <person name="van Eijk R."/>
            <person name="Schleper C."/>
            <person name="Guy L."/>
            <person name="Ettema T.J."/>
        </authorList>
    </citation>
    <scope>NUCLEOTIDE SEQUENCE</scope>
</reference>
<proteinExistence type="predicted"/>
<evidence type="ECO:0000256" key="1">
    <source>
        <dbReference type="ARBA" id="ARBA00022737"/>
    </source>
</evidence>
<keyword evidence="1" id="KW-0677">Repeat</keyword>
<dbReference type="AlphaFoldDB" id="A0A0F9D2F6"/>
<dbReference type="PANTHER" id="PTHR44943">
    <property type="entry name" value="CELLULOSE SYNTHASE OPERON PROTEIN C"/>
    <property type="match status" value="1"/>
</dbReference>
<organism evidence="3">
    <name type="scientific">marine sediment metagenome</name>
    <dbReference type="NCBI Taxonomy" id="412755"/>
    <lineage>
        <taxon>unclassified sequences</taxon>
        <taxon>metagenomes</taxon>
        <taxon>ecological metagenomes</taxon>
    </lineage>
</organism>
<gene>
    <name evidence="3" type="ORF">LCGC14_2330610</name>
</gene>
<dbReference type="InterPro" id="IPR019734">
    <property type="entry name" value="TPR_rpt"/>
</dbReference>
<dbReference type="Gene3D" id="1.25.40.10">
    <property type="entry name" value="Tetratricopeptide repeat domain"/>
    <property type="match status" value="2"/>
</dbReference>
<dbReference type="InterPro" id="IPR011990">
    <property type="entry name" value="TPR-like_helical_dom_sf"/>
</dbReference>
<evidence type="ECO:0000313" key="3">
    <source>
        <dbReference type="EMBL" id="KKL47931.1"/>
    </source>
</evidence>
<comment type="caution">
    <text evidence="3">The sequence shown here is derived from an EMBL/GenBank/DDBJ whole genome shotgun (WGS) entry which is preliminary data.</text>
</comment>